<dbReference type="EMBL" id="JBIGHY010000021">
    <property type="protein sequence ID" value="MFG6417315.1"/>
    <property type="molecule type" value="Genomic_DNA"/>
</dbReference>
<evidence type="ECO:0000256" key="4">
    <source>
        <dbReference type="ARBA" id="ARBA00023136"/>
    </source>
</evidence>
<dbReference type="InterPro" id="IPR000515">
    <property type="entry name" value="MetI-like"/>
</dbReference>
<dbReference type="Pfam" id="PF00528">
    <property type="entry name" value="BPD_transp_1"/>
    <property type="match status" value="1"/>
</dbReference>
<evidence type="ECO:0000256" key="3">
    <source>
        <dbReference type="ARBA" id="ARBA00022989"/>
    </source>
</evidence>
<dbReference type="RefSeq" id="WP_394473373.1">
    <property type="nucleotide sequence ID" value="NZ_JBIGHY010000021.1"/>
</dbReference>
<evidence type="ECO:0000313" key="7">
    <source>
        <dbReference type="EMBL" id="MFG6417315.1"/>
    </source>
</evidence>
<dbReference type="Pfam" id="PF12911">
    <property type="entry name" value="OppC_N"/>
    <property type="match status" value="1"/>
</dbReference>
<dbReference type="InterPro" id="IPR025966">
    <property type="entry name" value="OppC_N"/>
</dbReference>
<organism evidence="7 8">
    <name type="scientific">Pelomonas dachongensis</name>
    <dbReference type="NCBI Taxonomy" id="3299029"/>
    <lineage>
        <taxon>Bacteria</taxon>
        <taxon>Pseudomonadati</taxon>
        <taxon>Pseudomonadota</taxon>
        <taxon>Betaproteobacteria</taxon>
        <taxon>Burkholderiales</taxon>
        <taxon>Sphaerotilaceae</taxon>
        <taxon>Roseateles</taxon>
    </lineage>
</organism>
<feature type="domain" description="ABC transmembrane type-1" evidence="6">
    <location>
        <begin position="171"/>
        <end position="367"/>
    </location>
</feature>
<evidence type="ECO:0000256" key="1">
    <source>
        <dbReference type="ARBA" id="ARBA00004651"/>
    </source>
</evidence>
<dbReference type="CDD" id="cd06261">
    <property type="entry name" value="TM_PBP2"/>
    <property type="match status" value="1"/>
</dbReference>
<comment type="subcellular location">
    <subcellularLocation>
        <location evidence="1 5">Cell membrane</location>
        <topology evidence="1 5">Multi-pass membrane protein</topology>
    </subcellularLocation>
</comment>
<keyword evidence="3 5" id="KW-1133">Transmembrane helix</keyword>
<reference evidence="7 8" key="1">
    <citation type="submission" date="2024-09" db="EMBL/GenBank/DDBJ databases">
        <title>Novel species of the genus Pelomonas and Roseateles isolated from streams.</title>
        <authorList>
            <person name="Lu H."/>
        </authorList>
    </citation>
    <scope>NUCLEOTIDE SEQUENCE [LARGE SCALE GENOMIC DNA]</scope>
    <source>
        <strain evidence="7 8">DC23W</strain>
    </source>
</reference>
<sequence>MTAVTDGLGPIKPCPQTHLSPWALTRRRFARRRIAVASLYVIAFLYLVSLMAEFVAPYPAGERHLDYAYAPPQALHWNLQDGLHVRLLRPHVDPITFRRDFEELDDVVPVHLLARSTPARLLGFIPTTRRLVGIDASRAGVPAAGGAEPTLFLLGSDRYGRDILSRIIFGSRISLTVGLVGVLLSLVLGLGVGAISGYAGGRIDDGIQRCVEIFQSLPQLPLWIAVAAAVPPNWSAVTSYFAITVLLGLLNWTGLARVVRGQVLALRNEDYVVAARLAGASHAYVLARHLLPACSSHVIATLTLSMPAMILGETALSFLGLGLRAPVVSWGVMLQDCLDVKTAMHYPWLFMPGALVVVTVLCFNFVGDGLRDVADPYAD</sequence>
<evidence type="ECO:0000256" key="5">
    <source>
        <dbReference type="RuleBase" id="RU363032"/>
    </source>
</evidence>
<accession>A0ABW7EUY6</accession>
<gene>
    <name evidence="7" type="ORF">ACG02S_25815</name>
</gene>
<dbReference type="PANTHER" id="PTHR43839">
    <property type="entry name" value="OPPC IN A BINDING PROTEIN-DEPENDENT TRANSPORT SYSTEM"/>
    <property type="match status" value="1"/>
</dbReference>
<dbReference type="Gene3D" id="1.10.3720.10">
    <property type="entry name" value="MetI-like"/>
    <property type="match status" value="1"/>
</dbReference>
<keyword evidence="2 5" id="KW-0812">Transmembrane</keyword>
<dbReference type="PANTHER" id="PTHR43839:SF3">
    <property type="entry name" value="OLIGOPEPTIDE ABC TRANSPORTER, PERMEASE PROTEIN"/>
    <property type="match status" value="1"/>
</dbReference>
<feature type="transmembrane region" description="Helical" evidence="5">
    <location>
        <begin position="34"/>
        <end position="56"/>
    </location>
</feature>
<name>A0ABW7EUY6_9BURK</name>
<feature type="transmembrane region" description="Helical" evidence="5">
    <location>
        <begin position="173"/>
        <end position="199"/>
    </location>
</feature>
<keyword evidence="5" id="KW-0813">Transport</keyword>
<dbReference type="PROSITE" id="PS50928">
    <property type="entry name" value="ABC_TM1"/>
    <property type="match status" value="1"/>
</dbReference>
<evidence type="ECO:0000313" key="8">
    <source>
        <dbReference type="Proteomes" id="UP001606300"/>
    </source>
</evidence>
<dbReference type="InterPro" id="IPR035906">
    <property type="entry name" value="MetI-like_sf"/>
</dbReference>
<protein>
    <submittedName>
        <fullName evidence="7">ABC transporter permease</fullName>
    </submittedName>
</protein>
<proteinExistence type="inferred from homology"/>
<evidence type="ECO:0000256" key="2">
    <source>
        <dbReference type="ARBA" id="ARBA00022692"/>
    </source>
</evidence>
<feature type="transmembrane region" description="Helical" evidence="5">
    <location>
        <begin position="346"/>
        <end position="366"/>
    </location>
</feature>
<dbReference type="Proteomes" id="UP001606300">
    <property type="component" value="Unassembled WGS sequence"/>
</dbReference>
<feature type="transmembrane region" description="Helical" evidence="5">
    <location>
        <begin position="316"/>
        <end position="334"/>
    </location>
</feature>
<keyword evidence="8" id="KW-1185">Reference proteome</keyword>
<comment type="caution">
    <text evidence="7">The sequence shown here is derived from an EMBL/GenBank/DDBJ whole genome shotgun (WGS) entry which is preliminary data.</text>
</comment>
<comment type="similarity">
    <text evidence="5">Belongs to the binding-protein-dependent transport system permease family.</text>
</comment>
<evidence type="ECO:0000259" key="6">
    <source>
        <dbReference type="PROSITE" id="PS50928"/>
    </source>
</evidence>
<keyword evidence="4 5" id="KW-0472">Membrane</keyword>
<dbReference type="SUPFAM" id="SSF161098">
    <property type="entry name" value="MetI-like"/>
    <property type="match status" value="1"/>
</dbReference>